<dbReference type="Proteomes" id="UP000198341">
    <property type="component" value="Chromosome 6"/>
</dbReference>
<feature type="compositionally biased region" description="Low complexity" evidence="2">
    <location>
        <begin position="167"/>
        <end position="181"/>
    </location>
</feature>
<dbReference type="RefSeq" id="XP_007512649.1">
    <property type="nucleotide sequence ID" value="XM_007512587.1"/>
</dbReference>
<evidence type="ECO:0000313" key="5">
    <source>
        <dbReference type="Proteomes" id="UP000198341"/>
    </source>
</evidence>
<dbReference type="PROSITE" id="PS50059">
    <property type="entry name" value="FKBP_PPIASE"/>
    <property type="match status" value="1"/>
</dbReference>
<feature type="region of interest" description="Disordered" evidence="2">
    <location>
        <begin position="129"/>
        <end position="188"/>
    </location>
</feature>
<dbReference type="AlphaFoldDB" id="K8EGX0"/>
<feature type="domain" description="PPIase FKBP-type" evidence="3">
    <location>
        <begin position="275"/>
        <end position="362"/>
    </location>
</feature>
<keyword evidence="1" id="KW-0697">Rotamase</keyword>
<dbReference type="PANTHER" id="PTHR47414">
    <property type="entry name" value="PEPTIDYL-PROLYL CIS-TRANS ISOMERASE FKBP20-2, CHLOROPLASTIC"/>
    <property type="match status" value="1"/>
</dbReference>
<comment type="catalytic activity">
    <reaction evidence="1">
        <text>[protein]-peptidylproline (omega=180) = [protein]-peptidylproline (omega=0)</text>
        <dbReference type="Rhea" id="RHEA:16237"/>
        <dbReference type="Rhea" id="RHEA-COMP:10747"/>
        <dbReference type="Rhea" id="RHEA-COMP:10748"/>
        <dbReference type="ChEBI" id="CHEBI:83833"/>
        <dbReference type="ChEBI" id="CHEBI:83834"/>
        <dbReference type="EC" id="5.2.1.8"/>
    </reaction>
</comment>
<dbReference type="KEGG" id="bpg:Bathy06g04930"/>
<dbReference type="STRING" id="41875.K8EGX0"/>
<dbReference type="EC" id="5.2.1.8" evidence="1"/>
<name>K8EGX0_9CHLO</name>
<dbReference type="SUPFAM" id="SSF54534">
    <property type="entry name" value="FKBP-like"/>
    <property type="match status" value="1"/>
</dbReference>
<dbReference type="EMBL" id="FO082273">
    <property type="protein sequence ID" value="CCO17249.1"/>
    <property type="molecule type" value="Genomic_DNA"/>
</dbReference>
<dbReference type="OrthoDB" id="1902587at2759"/>
<reference evidence="4 5" key="1">
    <citation type="submission" date="2011-10" db="EMBL/GenBank/DDBJ databases">
        <authorList>
            <person name="Genoscope - CEA"/>
        </authorList>
    </citation>
    <scope>NUCLEOTIDE SEQUENCE [LARGE SCALE GENOMIC DNA]</scope>
    <source>
        <strain evidence="4 5">RCC 1105</strain>
    </source>
</reference>
<gene>
    <name evidence="4" type="ORF">Bathy06g04930</name>
</gene>
<evidence type="ECO:0000259" key="3">
    <source>
        <dbReference type="PROSITE" id="PS50059"/>
    </source>
</evidence>
<feature type="compositionally biased region" description="Basic and acidic residues" evidence="2">
    <location>
        <begin position="129"/>
        <end position="150"/>
    </location>
</feature>
<evidence type="ECO:0000256" key="2">
    <source>
        <dbReference type="SAM" id="MobiDB-lite"/>
    </source>
</evidence>
<dbReference type="Pfam" id="PF00254">
    <property type="entry name" value="FKBP_C"/>
    <property type="match status" value="1"/>
</dbReference>
<keyword evidence="1" id="KW-0413">Isomerase</keyword>
<keyword evidence="5" id="KW-1185">Reference proteome</keyword>
<sequence>MTSSSLSSSSLRLSFKVSSRRNPGLCSSFATSSSSSLLKTKTSLKGARRAAGKKVIFFLAATKDGDRCLDDITLNSINNNRRHFLTSSALAALAAGLNLNAENNAAFAKFNQDDDEEEWIVNPKRIKLENEPDGYKPNENWTEAKKDVEILRPPPEPVRDPKDVFKSNSSASSNSSSSYEQQEPEEEENVIEIDIDLVEPGYVPATQKEVDEKTLKQAVNNAKIKQFNNAPDDFPTFIREGYEVNVVTPSGFKKTEDGLMYYDFAKGSGKLPGKDQEVTFHYVAYNENGGVIDSTYRKNAPAKARLGIKGMIPGFEEGLSTMKPGGKRRIVVPPELGPPIGPATFFSSKQWEVFDIELIDSKSCSREGGLPGGFGSSIVCN</sequence>
<dbReference type="InterPro" id="IPR046357">
    <property type="entry name" value="PPIase_dom_sf"/>
</dbReference>
<organism evidence="4 5">
    <name type="scientific">Bathycoccus prasinos</name>
    <dbReference type="NCBI Taxonomy" id="41875"/>
    <lineage>
        <taxon>Eukaryota</taxon>
        <taxon>Viridiplantae</taxon>
        <taxon>Chlorophyta</taxon>
        <taxon>Mamiellophyceae</taxon>
        <taxon>Mamiellales</taxon>
        <taxon>Bathycoccaceae</taxon>
        <taxon>Bathycoccus</taxon>
    </lineage>
</organism>
<proteinExistence type="predicted"/>
<evidence type="ECO:0000313" key="4">
    <source>
        <dbReference type="EMBL" id="CCO17249.1"/>
    </source>
</evidence>
<dbReference type="InterPro" id="IPR044239">
    <property type="entry name" value="FKBP20-2-like"/>
</dbReference>
<dbReference type="Gene3D" id="3.10.50.40">
    <property type="match status" value="1"/>
</dbReference>
<dbReference type="PANTHER" id="PTHR47414:SF1">
    <property type="entry name" value="PEPTIDYL-PROLYL CIS-TRANS ISOMERASE FKBP20-2, CHLOROPLASTIC"/>
    <property type="match status" value="1"/>
</dbReference>
<protein>
    <recommendedName>
        <fullName evidence="1">peptidylprolyl isomerase</fullName>
        <ecNumber evidence="1">5.2.1.8</ecNumber>
    </recommendedName>
</protein>
<dbReference type="InterPro" id="IPR001179">
    <property type="entry name" value="PPIase_FKBP_dom"/>
</dbReference>
<dbReference type="eggNOG" id="ENOG502QVUR">
    <property type="taxonomic scope" value="Eukaryota"/>
</dbReference>
<dbReference type="GeneID" id="19015474"/>
<evidence type="ECO:0000256" key="1">
    <source>
        <dbReference type="PROSITE-ProRule" id="PRU00277"/>
    </source>
</evidence>
<dbReference type="GO" id="GO:0003755">
    <property type="term" value="F:peptidyl-prolyl cis-trans isomerase activity"/>
    <property type="evidence" value="ECO:0007669"/>
    <property type="project" value="UniProtKB-KW"/>
</dbReference>
<accession>K8EGX0</accession>